<dbReference type="InterPro" id="IPR029063">
    <property type="entry name" value="SAM-dependent_MTases_sf"/>
</dbReference>
<dbReference type="InterPro" id="IPR013216">
    <property type="entry name" value="Methyltransf_11"/>
</dbReference>
<evidence type="ECO:0000256" key="5">
    <source>
        <dbReference type="PROSITE-ProRule" id="PRU01022"/>
    </source>
</evidence>
<dbReference type="Gene3D" id="3.40.50.150">
    <property type="entry name" value="Vaccinia Virus protein VP39"/>
    <property type="match status" value="1"/>
</dbReference>
<name>A0A8S9Z6T3_9BILA</name>
<dbReference type="GO" id="GO:0005783">
    <property type="term" value="C:endoplasmic reticulum"/>
    <property type="evidence" value="ECO:0007669"/>
    <property type="project" value="TreeGrafter"/>
</dbReference>
<reference evidence="7" key="1">
    <citation type="journal article" date="2020" name="Ecol. Evol.">
        <title>Genome structure and content of the rice root-knot nematode (Meloidogyne graminicola).</title>
        <authorList>
            <person name="Phan N.T."/>
            <person name="Danchin E.G.J."/>
            <person name="Klopp C."/>
            <person name="Perfus-Barbeoch L."/>
            <person name="Kozlowski D.K."/>
            <person name="Koutsovoulos G.D."/>
            <person name="Lopez-Roques C."/>
            <person name="Bouchez O."/>
            <person name="Zahm M."/>
            <person name="Besnard G."/>
            <person name="Bellafiore S."/>
        </authorList>
    </citation>
    <scope>NUCLEOTIDE SEQUENCE</scope>
    <source>
        <strain evidence="7">VN-18</strain>
    </source>
</reference>
<evidence type="ECO:0000256" key="4">
    <source>
        <dbReference type="ARBA" id="ARBA00038188"/>
    </source>
</evidence>
<dbReference type="Pfam" id="PF08241">
    <property type="entry name" value="Methyltransf_11"/>
    <property type="match status" value="1"/>
</dbReference>
<proteinExistence type="inferred from homology"/>
<comment type="caution">
    <text evidence="7">The sequence shown here is derived from an EMBL/GenBank/DDBJ whole genome shotgun (WGS) entry which is preliminary data.</text>
</comment>
<sequence length="313" mass="36035">MSKFIGKYFCQSFHFVPPLLPTNNKQQQSNFNFYKRIKNNKTKYNLNNSLKQLHILISECLQLNKDIKCLDIGCGIGNVIKDLALTGAQLTGLTVSLDEVNIGNSIFQKLGINTNCRLLHADCSKILPFDNNSQDAAYAIYSLKYLPKLGKIFSEINRILKLEGLLLIYDLIKTDKYNEDNNEHRKLLSELEMYCGMPPLHSRNEIIKEANLANFVLIKYINLEEIIGKPFYYCFSNSKIFMWMMDSLLIKHLINIAQFLHILPPGFNRFNKIFLFGTVNKIVKAGKLGILSGSEILLFKKLDKNYLFVKFLQ</sequence>
<organism evidence="7 8">
    <name type="scientific">Meloidogyne graminicola</name>
    <dbReference type="NCBI Taxonomy" id="189291"/>
    <lineage>
        <taxon>Eukaryota</taxon>
        <taxon>Metazoa</taxon>
        <taxon>Ecdysozoa</taxon>
        <taxon>Nematoda</taxon>
        <taxon>Chromadorea</taxon>
        <taxon>Rhabditida</taxon>
        <taxon>Tylenchina</taxon>
        <taxon>Tylenchomorpha</taxon>
        <taxon>Tylenchoidea</taxon>
        <taxon>Meloidogynidae</taxon>
        <taxon>Meloidogyninae</taxon>
        <taxon>Meloidogyne</taxon>
    </lineage>
</organism>
<dbReference type="CDD" id="cd02440">
    <property type="entry name" value="AdoMet_MTases"/>
    <property type="match status" value="1"/>
</dbReference>
<dbReference type="OrthoDB" id="8300214at2759"/>
<keyword evidence="3 5" id="KW-0949">S-adenosyl-L-methionine</keyword>
<evidence type="ECO:0000256" key="1">
    <source>
        <dbReference type="ARBA" id="ARBA00022603"/>
    </source>
</evidence>
<accession>A0A8S9Z6T3</accession>
<dbReference type="PANTHER" id="PTHR44068">
    <property type="entry name" value="ZGC:194242"/>
    <property type="match status" value="1"/>
</dbReference>
<dbReference type="InterPro" id="IPR030384">
    <property type="entry name" value="MeTrfase_SMT"/>
</dbReference>
<comment type="similarity">
    <text evidence="4 5">Belongs to the class I-like SAM-binding methyltransferase superfamily. Erg6/SMT family.</text>
</comment>
<dbReference type="SUPFAM" id="SSF53335">
    <property type="entry name" value="S-adenosyl-L-methionine-dependent methyltransferases"/>
    <property type="match status" value="1"/>
</dbReference>
<dbReference type="GO" id="GO:0016126">
    <property type="term" value="P:sterol biosynthetic process"/>
    <property type="evidence" value="ECO:0007669"/>
    <property type="project" value="TreeGrafter"/>
</dbReference>
<dbReference type="InterPro" id="IPR050447">
    <property type="entry name" value="Erg6_SMT_methyltransf"/>
</dbReference>
<feature type="domain" description="SAM-dependent methyltransferase Erg6/SMT-type" evidence="6">
    <location>
        <begin position="1"/>
        <end position="302"/>
    </location>
</feature>
<evidence type="ECO:0000313" key="7">
    <source>
        <dbReference type="EMBL" id="KAF7625989.1"/>
    </source>
</evidence>
<evidence type="ECO:0000259" key="6">
    <source>
        <dbReference type="PROSITE" id="PS51685"/>
    </source>
</evidence>
<dbReference type="PROSITE" id="PS51685">
    <property type="entry name" value="SAM_MT_ERG6_SMT"/>
    <property type="match status" value="1"/>
</dbReference>
<evidence type="ECO:0000256" key="3">
    <source>
        <dbReference type="ARBA" id="ARBA00022691"/>
    </source>
</evidence>
<dbReference type="GO" id="GO:0032259">
    <property type="term" value="P:methylation"/>
    <property type="evidence" value="ECO:0007669"/>
    <property type="project" value="UniProtKB-KW"/>
</dbReference>
<evidence type="ECO:0000313" key="8">
    <source>
        <dbReference type="Proteomes" id="UP000605970"/>
    </source>
</evidence>
<dbReference type="Proteomes" id="UP000605970">
    <property type="component" value="Unassembled WGS sequence"/>
</dbReference>
<dbReference type="EMBL" id="JABEBT010000188">
    <property type="protein sequence ID" value="KAF7625989.1"/>
    <property type="molecule type" value="Genomic_DNA"/>
</dbReference>
<dbReference type="AlphaFoldDB" id="A0A8S9Z6T3"/>
<keyword evidence="8" id="KW-1185">Reference proteome</keyword>
<protein>
    <submittedName>
        <fullName evidence="7">SAM_MT_ERG6_SMT domain-containing protein</fullName>
    </submittedName>
</protein>
<evidence type="ECO:0000256" key="2">
    <source>
        <dbReference type="ARBA" id="ARBA00022679"/>
    </source>
</evidence>
<keyword evidence="1 5" id="KW-0489">Methyltransferase</keyword>
<dbReference type="GO" id="GO:0003838">
    <property type="term" value="F:sterol 24-C-methyltransferase activity"/>
    <property type="evidence" value="ECO:0007669"/>
    <property type="project" value="TreeGrafter"/>
</dbReference>
<keyword evidence="2 5" id="KW-0808">Transferase</keyword>
<gene>
    <name evidence="7" type="ORF">Mgra_00009838</name>
</gene>
<dbReference type="PANTHER" id="PTHR44068:SF1">
    <property type="entry name" value="HYPOTHETICAL LOC100005854"/>
    <property type="match status" value="1"/>
</dbReference>